<feature type="non-terminal residue" evidence="2">
    <location>
        <position position="392"/>
    </location>
</feature>
<accession>A0AAV0QL89</accession>
<dbReference type="InterPro" id="IPR018289">
    <property type="entry name" value="MULE_transposase_dom"/>
</dbReference>
<evidence type="ECO:0000313" key="3">
    <source>
        <dbReference type="Proteomes" id="UP001154282"/>
    </source>
</evidence>
<dbReference type="Pfam" id="PF10551">
    <property type="entry name" value="MULE"/>
    <property type="match status" value="1"/>
</dbReference>
<sequence length="392" mass="45571">MKTSQIVNLAASEAGGYDNLGYTRKDAYNYVDKERKEQINEGDAATALAYLQAKCSADEHFVIELKKDDDDRLINIFWADSISVADYACFGELLSFDATYKRNIYHMPLVIFSGVNHHSQTCVFACAFLANEREDNYIWVLGALKRRLGGVDPKTVITDGDRAMRNAIQKVFPDATHRLCSWHIDKTITRNVKNHPTFLPRWKHFVSADWEPSEFEEKWKTVVEECSLQHNNWVSNLFDQRHEWGYAYLRSKFFAGLSTTSRCEGLNSQLANYIEKDKNLLEFFIHFDRWTRDRRENERHADFESIHRERTIASNVLVSLQKSGAAVFTKNAFFLFRDEVEKSACCIRLEIERSEIEHVYKDKVSGMAKVFQVTYAVEPFAMECSCNHYNYM</sequence>
<protein>
    <recommendedName>
        <fullName evidence="1">MULE transposase domain-containing protein</fullName>
    </recommendedName>
</protein>
<dbReference type="PANTHER" id="PTHR47718:SF15">
    <property type="entry name" value="PROTEIN FAR1-RELATED SEQUENCE 5-LIKE"/>
    <property type="match status" value="1"/>
</dbReference>
<feature type="domain" description="MULE transposase" evidence="1">
    <location>
        <begin position="94"/>
        <end position="186"/>
    </location>
</feature>
<name>A0AAV0QL89_9ROSI</name>
<comment type="caution">
    <text evidence="2">The sequence shown here is derived from an EMBL/GenBank/DDBJ whole genome shotgun (WGS) entry which is preliminary data.</text>
</comment>
<evidence type="ECO:0000259" key="1">
    <source>
        <dbReference type="Pfam" id="PF10551"/>
    </source>
</evidence>
<organism evidence="2 3">
    <name type="scientific">Linum tenue</name>
    <dbReference type="NCBI Taxonomy" id="586396"/>
    <lineage>
        <taxon>Eukaryota</taxon>
        <taxon>Viridiplantae</taxon>
        <taxon>Streptophyta</taxon>
        <taxon>Embryophyta</taxon>
        <taxon>Tracheophyta</taxon>
        <taxon>Spermatophyta</taxon>
        <taxon>Magnoliopsida</taxon>
        <taxon>eudicotyledons</taxon>
        <taxon>Gunneridae</taxon>
        <taxon>Pentapetalae</taxon>
        <taxon>rosids</taxon>
        <taxon>fabids</taxon>
        <taxon>Malpighiales</taxon>
        <taxon>Linaceae</taxon>
        <taxon>Linum</taxon>
    </lineage>
</organism>
<dbReference type="EMBL" id="CAMGYJ010000009">
    <property type="protein sequence ID" value="CAI0546299.1"/>
    <property type="molecule type" value="Genomic_DNA"/>
</dbReference>
<proteinExistence type="predicted"/>
<gene>
    <name evidence="2" type="ORF">LITE_LOCUS43904</name>
</gene>
<keyword evidence="3" id="KW-1185">Reference proteome</keyword>
<reference evidence="2" key="1">
    <citation type="submission" date="2022-08" db="EMBL/GenBank/DDBJ databases">
        <authorList>
            <person name="Gutierrez-Valencia J."/>
        </authorList>
    </citation>
    <scope>NUCLEOTIDE SEQUENCE</scope>
</reference>
<dbReference type="Proteomes" id="UP001154282">
    <property type="component" value="Unassembled WGS sequence"/>
</dbReference>
<evidence type="ECO:0000313" key="2">
    <source>
        <dbReference type="EMBL" id="CAI0546299.1"/>
    </source>
</evidence>
<dbReference type="AlphaFoldDB" id="A0AAV0QL89"/>
<dbReference type="PANTHER" id="PTHR47718">
    <property type="entry name" value="OS01G0519700 PROTEIN"/>
    <property type="match status" value="1"/>
</dbReference>